<feature type="region of interest" description="Disordered" evidence="5">
    <location>
        <begin position="653"/>
        <end position="731"/>
    </location>
</feature>
<feature type="coiled-coil region" evidence="4">
    <location>
        <begin position="616"/>
        <end position="643"/>
    </location>
</feature>
<organism evidence="8 9">
    <name type="scientific">Heterostelium pallidum (strain ATCC 26659 / Pp 5 / PN500)</name>
    <name type="common">Cellular slime mold</name>
    <name type="synonym">Polysphondylium pallidum</name>
    <dbReference type="NCBI Taxonomy" id="670386"/>
    <lineage>
        <taxon>Eukaryota</taxon>
        <taxon>Amoebozoa</taxon>
        <taxon>Evosea</taxon>
        <taxon>Eumycetozoa</taxon>
        <taxon>Dictyostelia</taxon>
        <taxon>Acytosteliales</taxon>
        <taxon>Acytosteliaceae</taxon>
        <taxon>Heterostelium</taxon>
    </lineage>
</organism>
<evidence type="ECO:0000256" key="4">
    <source>
        <dbReference type="SAM" id="Coils"/>
    </source>
</evidence>
<dbReference type="GO" id="GO:0005634">
    <property type="term" value="C:nucleus"/>
    <property type="evidence" value="ECO:0007669"/>
    <property type="project" value="UniProtKB-SubCell"/>
</dbReference>
<evidence type="ECO:0000256" key="5">
    <source>
        <dbReference type="SAM" id="MobiDB-lite"/>
    </source>
</evidence>
<dbReference type="Pfam" id="PF04825">
    <property type="entry name" value="Rad21_Rec8_N"/>
    <property type="match status" value="1"/>
</dbReference>
<feature type="domain" description="Rad21/Rec8-like protein N-terminal" evidence="7">
    <location>
        <begin position="1"/>
        <end position="98"/>
    </location>
</feature>
<dbReference type="GO" id="GO:0003682">
    <property type="term" value="F:chromatin binding"/>
    <property type="evidence" value="ECO:0007669"/>
    <property type="project" value="TreeGrafter"/>
</dbReference>
<evidence type="ECO:0000259" key="6">
    <source>
        <dbReference type="Pfam" id="PF04824"/>
    </source>
</evidence>
<dbReference type="STRING" id="670386.D3AWN2"/>
<dbReference type="InterPro" id="IPR036390">
    <property type="entry name" value="WH_DNA-bd_sf"/>
</dbReference>
<dbReference type="Proteomes" id="UP000001396">
    <property type="component" value="Unassembled WGS sequence"/>
</dbReference>
<name>D3AWN2_HETP5</name>
<evidence type="ECO:0008006" key="10">
    <source>
        <dbReference type="Google" id="ProtNLM"/>
    </source>
</evidence>
<dbReference type="InParanoid" id="D3AWN2"/>
<feature type="compositionally biased region" description="Polar residues" evidence="5">
    <location>
        <begin position="169"/>
        <end position="191"/>
    </location>
</feature>
<proteinExistence type="inferred from homology"/>
<dbReference type="InterPro" id="IPR006910">
    <property type="entry name" value="Rad21_Rec8_N"/>
</dbReference>
<evidence type="ECO:0000256" key="2">
    <source>
        <dbReference type="ARBA" id="ARBA00009870"/>
    </source>
</evidence>
<dbReference type="InterPro" id="IPR006909">
    <property type="entry name" value="Rad21/Rec8_C_eu"/>
</dbReference>
<sequence length="817" mass="92257">MFFSQIVLAKRGPLAKIWLAGHWDKKLTKKNIFKTNIPKSIRYIINPHLPMALRMTSHLLLGVVRIFSKKVKFLLDDCGDAVARFKGTTKIATPGITLTVAEEEEDPQTLAATSKPINIAQQIDDYLRGVDRIEDLVIDRFFESKNFQQLYIDTMKSAAAPYTPAGKGKQQQQSSTVSGDQPPTTPGQDLIQSEDESGTPSHLDVLKQQRLDRDIEDELNRMEARRQEDVDDEMVLPGQPPKGQEDSFIGYKEWMENYHADEMIIRGAQRPSIQITPQRPSLPGGSEEQKKKFGTELSIDEEFPPPSPESPYRAPKEMSGYDQELLIQLPTTEITGEFDPNQFYQAEEVDKLLEPANEFVEFDKDMFPTADEPDVNAGMEIETHAGMEFDYGGGEMPDTEPQPQEDITKAALSEEEKQHTTDSEANTQRKVLPVIPLVGPSEKEKEKEKKEKKKTPSVRRYRHNVFSEAEINKLKNHANLLLAPHTSLPTSNNEFKVATNTSVMPGPKYSLLLPIRRKMNLKIVNYFRDIFQHKYTDVLSAEDINQLNYIKANKIHHSLKEYAGQGVEFDSRMKEGLGIPADADFENVSLKEQIIQKNVTSHIEDSRHITPNKRRKFDLDITVEEEESLLADLEKELDQLAMKPALPSVGEEIQDYKQQPGSPIGGETHGIDTHDMFNYDDYQGGGDYPQDDDLANAGLSPIPHQQQEADDSLYKTPQSTKKTPGPGTWTPRTATMHNVLNSYFSTSKSTTIQFNSLVSDKQTRVAVAGTFYELLVLKTKGLVQVQQDESYGDILITKTEQFHQTKTWAKTVEGSLE</sequence>
<dbReference type="GO" id="GO:0008278">
    <property type="term" value="C:cohesin complex"/>
    <property type="evidence" value="ECO:0007669"/>
    <property type="project" value="InterPro"/>
</dbReference>
<accession>D3AWN2</accession>
<dbReference type="Gene3D" id="1.10.10.580">
    <property type="entry name" value="Structural maintenance of chromosome 1. Chain E"/>
    <property type="match status" value="1"/>
</dbReference>
<dbReference type="Pfam" id="PF04824">
    <property type="entry name" value="Rad21_Rec8"/>
    <property type="match status" value="1"/>
</dbReference>
<keyword evidence="4" id="KW-0175">Coiled coil</keyword>
<comment type="caution">
    <text evidence="8">The sequence shown here is derived from an EMBL/GenBank/DDBJ whole genome shotgun (WGS) entry which is preliminary data.</text>
</comment>
<feature type="region of interest" description="Disordered" evidence="5">
    <location>
        <begin position="413"/>
        <end position="458"/>
    </location>
</feature>
<reference evidence="8 9" key="1">
    <citation type="journal article" date="2011" name="Genome Res.">
        <title>Phylogeny-wide analysis of social amoeba genomes highlights ancient origins for complex intercellular communication.</title>
        <authorList>
            <person name="Heidel A.J."/>
            <person name="Lawal H.M."/>
            <person name="Felder M."/>
            <person name="Schilde C."/>
            <person name="Helps N.R."/>
            <person name="Tunggal B."/>
            <person name="Rivero F."/>
            <person name="John U."/>
            <person name="Schleicher M."/>
            <person name="Eichinger L."/>
            <person name="Platzer M."/>
            <person name="Noegel A.A."/>
            <person name="Schaap P."/>
            <person name="Gloeckner G."/>
        </authorList>
    </citation>
    <scope>NUCLEOTIDE SEQUENCE [LARGE SCALE GENOMIC DNA]</scope>
    <source>
        <strain evidence="9">ATCC 26659 / Pp 5 / PN500</strain>
    </source>
</reference>
<dbReference type="GO" id="GO:0007062">
    <property type="term" value="P:sister chromatid cohesion"/>
    <property type="evidence" value="ECO:0007669"/>
    <property type="project" value="InterPro"/>
</dbReference>
<feature type="compositionally biased region" description="Low complexity" evidence="5">
    <location>
        <begin position="720"/>
        <end position="731"/>
    </location>
</feature>
<dbReference type="GO" id="GO:1990414">
    <property type="term" value="P:replication-born double-strand break repair via sister chromatid exchange"/>
    <property type="evidence" value="ECO:0007669"/>
    <property type="project" value="TreeGrafter"/>
</dbReference>
<dbReference type="GeneID" id="31356041"/>
<gene>
    <name evidence="8" type="ORF">PPL_00508</name>
</gene>
<comment type="subcellular location">
    <subcellularLocation>
        <location evidence="1">Nucleus</location>
    </subcellularLocation>
</comment>
<dbReference type="RefSeq" id="XP_020438809.1">
    <property type="nucleotide sequence ID" value="XM_020571535.1"/>
</dbReference>
<feature type="region of interest" description="Disordered" evidence="5">
    <location>
        <begin position="270"/>
        <end position="316"/>
    </location>
</feature>
<keyword evidence="3" id="KW-0539">Nucleus</keyword>
<feature type="compositionally biased region" description="Basic and acidic residues" evidence="5">
    <location>
        <begin position="413"/>
        <end position="422"/>
    </location>
</feature>
<evidence type="ECO:0000259" key="7">
    <source>
        <dbReference type="Pfam" id="PF04825"/>
    </source>
</evidence>
<dbReference type="PANTHER" id="PTHR12585:SF69">
    <property type="entry name" value="FI11703P"/>
    <property type="match status" value="1"/>
</dbReference>
<dbReference type="SUPFAM" id="SSF46785">
    <property type="entry name" value="Winged helix' DNA-binding domain"/>
    <property type="match status" value="1"/>
</dbReference>
<evidence type="ECO:0000313" key="8">
    <source>
        <dbReference type="EMBL" id="EFA86705.1"/>
    </source>
</evidence>
<evidence type="ECO:0000256" key="3">
    <source>
        <dbReference type="ARBA" id="ARBA00023242"/>
    </source>
</evidence>
<evidence type="ECO:0000313" key="9">
    <source>
        <dbReference type="Proteomes" id="UP000001396"/>
    </source>
</evidence>
<dbReference type="EMBL" id="ADBJ01000002">
    <property type="protein sequence ID" value="EFA86705.1"/>
    <property type="molecule type" value="Genomic_DNA"/>
</dbReference>
<dbReference type="PANTHER" id="PTHR12585">
    <property type="entry name" value="SCC1 / RAD21 FAMILY MEMBER"/>
    <property type="match status" value="1"/>
</dbReference>
<feature type="domain" description="Rad21/Rec8-like protein C-terminal eukaryotic" evidence="6">
    <location>
        <begin position="753"/>
        <end position="798"/>
    </location>
</feature>
<feature type="region of interest" description="Disordered" evidence="5">
    <location>
        <begin position="161"/>
        <end position="246"/>
    </location>
</feature>
<keyword evidence="9" id="KW-1185">Reference proteome</keyword>
<dbReference type="AlphaFoldDB" id="D3AWN2"/>
<evidence type="ECO:0000256" key="1">
    <source>
        <dbReference type="ARBA" id="ARBA00004123"/>
    </source>
</evidence>
<comment type="similarity">
    <text evidence="2">Belongs to the rad21 family.</text>
</comment>
<feature type="compositionally biased region" description="Basic and acidic residues" evidence="5">
    <location>
        <begin position="204"/>
        <end position="228"/>
    </location>
</feature>
<dbReference type="InterPro" id="IPR023093">
    <property type="entry name" value="ScpA-like_C"/>
</dbReference>
<protein>
    <recommendedName>
        <fullName evidence="10">Double-strand-break repair protein rad21</fullName>
    </recommendedName>
</protein>
<dbReference type="InterPro" id="IPR039781">
    <property type="entry name" value="Rad21/Rec8-like"/>
</dbReference>